<dbReference type="InterPro" id="IPR005225">
    <property type="entry name" value="Small_GTP-bd"/>
</dbReference>
<dbReference type="PANTHER" id="PTHR42714">
    <property type="entry name" value="TRNA MODIFICATION GTPASE GTPBP3"/>
    <property type="match status" value="1"/>
</dbReference>
<dbReference type="PANTHER" id="PTHR42714:SF2">
    <property type="entry name" value="TRNA MODIFICATION GTPASE GTPBP3, MITOCHONDRIAL"/>
    <property type="match status" value="1"/>
</dbReference>
<dbReference type="SUPFAM" id="SSF116878">
    <property type="entry name" value="TrmE connector domain"/>
    <property type="match status" value="1"/>
</dbReference>
<accession>A0ABR2WMU7</accession>
<feature type="domain" description="TrmE-type G" evidence="6">
    <location>
        <begin position="292"/>
        <end position="464"/>
    </location>
</feature>
<evidence type="ECO:0000259" key="6">
    <source>
        <dbReference type="PROSITE" id="PS51709"/>
    </source>
</evidence>
<keyword evidence="8" id="KW-1185">Reference proteome</keyword>
<keyword evidence="3 5" id="KW-0547">Nucleotide-binding</keyword>
<evidence type="ECO:0000313" key="8">
    <source>
        <dbReference type="Proteomes" id="UP001479436"/>
    </source>
</evidence>
<dbReference type="HAMAP" id="MF_00379">
    <property type="entry name" value="GTPase_MnmE"/>
    <property type="match status" value="1"/>
</dbReference>
<evidence type="ECO:0000256" key="4">
    <source>
        <dbReference type="ARBA" id="ARBA00023134"/>
    </source>
</evidence>
<dbReference type="InterPro" id="IPR027368">
    <property type="entry name" value="MnmE_dom2"/>
</dbReference>
<dbReference type="InterPro" id="IPR031168">
    <property type="entry name" value="G_TrmE"/>
</dbReference>
<dbReference type="InterPro" id="IPR027266">
    <property type="entry name" value="TrmE/GcvT-like"/>
</dbReference>
<dbReference type="Pfam" id="PF10396">
    <property type="entry name" value="TrmE_N"/>
    <property type="match status" value="1"/>
</dbReference>
<evidence type="ECO:0000256" key="3">
    <source>
        <dbReference type="ARBA" id="ARBA00022741"/>
    </source>
</evidence>
<evidence type="ECO:0000313" key="7">
    <source>
        <dbReference type="EMBL" id="KAK9762807.1"/>
    </source>
</evidence>
<gene>
    <name evidence="7" type="primary">MSS1</name>
    <name evidence="7" type="ORF">K7432_011101</name>
</gene>
<dbReference type="InterPro" id="IPR018948">
    <property type="entry name" value="GTP-bd_TrmE_N"/>
</dbReference>
<dbReference type="InterPro" id="IPR006073">
    <property type="entry name" value="GTP-bd"/>
</dbReference>
<proteinExistence type="inferred from homology"/>
<comment type="similarity">
    <text evidence="1 5">Belongs to the TRAFAC class TrmE-Era-EngA-EngB-Septin-like GTPase superfamily. TrmE GTPase family.</text>
</comment>
<keyword evidence="2 5" id="KW-0819">tRNA processing</keyword>
<dbReference type="NCBIfam" id="TIGR00450">
    <property type="entry name" value="mnmE_trmE_thdF"/>
    <property type="match status" value="1"/>
</dbReference>
<keyword evidence="4 5" id="KW-0342">GTP-binding</keyword>
<dbReference type="NCBIfam" id="TIGR00231">
    <property type="entry name" value="small_GTP"/>
    <property type="match status" value="1"/>
</dbReference>
<dbReference type="Proteomes" id="UP001479436">
    <property type="component" value="Unassembled WGS sequence"/>
</dbReference>
<dbReference type="Gene3D" id="1.20.120.430">
    <property type="entry name" value="tRNA modification GTPase MnmE domain 2"/>
    <property type="match status" value="1"/>
</dbReference>
<dbReference type="SUPFAM" id="SSF52540">
    <property type="entry name" value="P-loop containing nucleoside triphosphate hydrolases"/>
    <property type="match status" value="1"/>
</dbReference>
<dbReference type="InterPro" id="IPR004520">
    <property type="entry name" value="GTPase_MnmE"/>
</dbReference>
<dbReference type="CDD" id="cd04164">
    <property type="entry name" value="trmE"/>
    <property type="match status" value="1"/>
</dbReference>
<dbReference type="Pfam" id="PF01926">
    <property type="entry name" value="MMR_HSR1"/>
    <property type="match status" value="1"/>
</dbReference>
<organism evidence="7 8">
    <name type="scientific">Basidiobolus ranarum</name>
    <dbReference type="NCBI Taxonomy" id="34480"/>
    <lineage>
        <taxon>Eukaryota</taxon>
        <taxon>Fungi</taxon>
        <taxon>Fungi incertae sedis</taxon>
        <taxon>Zoopagomycota</taxon>
        <taxon>Entomophthoromycotina</taxon>
        <taxon>Basidiobolomycetes</taxon>
        <taxon>Basidiobolales</taxon>
        <taxon>Basidiobolaceae</taxon>
        <taxon>Basidiobolus</taxon>
    </lineage>
</organism>
<dbReference type="InterPro" id="IPR025867">
    <property type="entry name" value="MnmE_helical"/>
</dbReference>
<comment type="caution">
    <text evidence="7">The sequence shown here is derived from an EMBL/GenBank/DDBJ whole genome shotgun (WGS) entry which is preliminary data.</text>
</comment>
<evidence type="ECO:0000256" key="1">
    <source>
        <dbReference type="ARBA" id="ARBA00011043"/>
    </source>
</evidence>
<evidence type="ECO:0000256" key="2">
    <source>
        <dbReference type="ARBA" id="ARBA00022694"/>
    </source>
</evidence>
<dbReference type="InterPro" id="IPR027417">
    <property type="entry name" value="P-loop_NTPase"/>
</dbReference>
<name>A0ABR2WMU7_9FUNG</name>
<dbReference type="Gene3D" id="3.30.1360.120">
    <property type="entry name" value="Probable tRNA modification gtpase trme, domain 1"/>
    <property type="match status" value="1"/>
</dbReference>
<dbReference type="Gene3D" id="3.40.50.300">
    <property type="entry name" value="P-loop containing nucleotide triphosphate hydrolases"/>
    <property type="match status" value="1"/>
</dbReference>
<dbReference type="CDD" id="cd14858">
    <property type="entry name" value="TrmE_N"/>
    <property type="match status" value="1"/>
</dbReference>
<protein>
    <submittedName>
        <fullName evidence="7">Mitochondrial splicing system protein</fullName>
    </submittedName>
</protein>
<sequence length="540" mass="59810">MFRLFRNFSLVNIRLHKRITLNSTCHKIFDKNPPFKRSICNVGKLHIPKEINTSHRNYFTWGANGHFEDTIYALSSGMGKAGVAVIRVSGPGASKCINKLTKSFNPLKDITTALPPSRKAVFRKIVHPTTGETLDHGIIVWFPGPNSFTGEDIVEFQVHGGNAVVKGILSALGQLEDYRPAERGEFARRAFENDKLDLTEVEGLADLLNAETEVQRRLALRQAGGALKGLYENWRSGMIKNLALVEAIIDFGEDENIEDGIYNQVHDAISSMYLSITEHMNDNRRGEILREGIHIAILGLPNAGKSSFLNRIAQRDVAIVSHIPGTTRDVVETTLNIGGYPVVLGDTAGLRDTDNLIEAEGVSRAKKRIQQADIKICIVDVAALVKHEAIFDLDKLLGPIVINEVDKNTILLLNKSDEVENSAAIQQLREIITKRLGSSFIWDISCKTGKGIDGFLKGFTEILESSYGTMVAESPLITQARHRVHLEDCIDALERFLGQEDIVLGAEDLRHATNAMGRITGRIDVEEVLDVIFQEFCIGK</sequence>
<dbReference type="PROSITE" id="PS51709">
    <property type="entry name" value="G_TRME"/>
    <property type="match status" value="1"/>
</dbReference>
<dbReference type="NCBIfam" id="NF003661">
    <property type="entry name" value="PRK05291.1-3"/>
    <property type="match status" value="1"/>
</dbReference>
<reference evidence="7 8" key="1">
    <citation type="submission" date="2023-04" db="EMBL/GenBank/DDBJ databases">
        <title>Genome of Basidiobolus ranarum AG-B5.</title>
        <authorList>
            <person name="Stajich J.E."/>
            <person name="Carter-House D."/>
            <person name="Gryganskyi A."/>
        </authorList>
    </citation>
    <scope>NUCLEOTIDE SEQUENCE [LARGE SCALE GENOMIC DNA]</scope>
    <source>
        <strain evidence="7 8">AG-B5</strain>
    </source>
</reference>
<dbReference type="Pfam" id="PF12631">
    <property type="entry name" value="MnmE_helical"/>
    <property type="match status" value="1"/>
</dbReference>
<evidence type="ECO:0000256" key="5">
    <source>
        <dbReference type="RuleBase" id="RU003313"/>
    </source>
</evidence>
<dbReference type="EMBL" id="JASJQH010000825">
    <property type="protein sequence ID" value="KAK9762807.1"/>
    <property type="molecule type" value="Genomic_DNA"/>
</dbReference>